<name>A0A917EDK9_9HYPH</name>
<dbReference type="PANTHER" id="PTHR44757">
    <property type="entry name" value="DIGUANYLATE CYCLASE DGCP"/>
    <property type="match status" value="1"/>
</dbReference>
<dbReference type="Pfam" id="PF00990">
    <property type="entry name" value="GGDEF"/>
    <property type="match status" value="1"/>
</dbReference>
<accession>A0A917EDK9</accession>
<dbReference type="Gene3D" id="3.30.450.40">
    <property type="match status" value="1"/>
</dbReference>
<protein>
    <recommendedName>
        <fullName evidence="5">Diguanylate cyclase/phosphodiesterase</fullName>
    </recommendedName>
</protein>
<dbReference type="NCBIfam" id="TIGR00254">
    <property type="entry name" value="GGDEF"/>
    <property type="match status" value="1"/>
</dbReference>
<reference evidence="3" key="1">
    <citation type="journal article" date="2014" name="Int. J. Syst. Evol. Microbiol.">
        <title>Complete genome sequence of Corynebacterium casei LMG S-19264T (=DSM 44701T), isolated from a smear-ripened cheese.</title>
        <authorList>
            <consortium name="US DOE Joint Genome Institute (JGI-PGF)"/>
            <person name="Walter F."/>
            <person name="Albersmeier A."/>
            <person name="Kalinowski J."/>
            <person name="Ruckert C."/>
        </authorList>
    </citation>
    <scope>NUCLEOTIDE SEQUENCE</scope>
    <source>
        <strain evidence="3">CGMCC 1.15367</strain>
    </source>
</reference>
<dbReference type="EMBL" id="BMIQ01000019">
    <property type="protein sequence ID" value="GGE25412.1"/>
    <property type="molecule type" value="Genomic_DNA"/>
</dbReference>
<dbReference type="InterPro" id="IPR029016">
    <property type="entry name" value="GAF-like_dom_sf"/>
</dbReference>
<dbReference type="Gene3D" id="3.30.70.270">
    <property type="match status" value="1"/>
</dbReference>
<dbReference type="SMART" id="SM00065">
    <property type="entry name" value="GAF"/>
    <property type="match status" value="1"/>
</dbReference>
<dbReference type="InterPro" id="IPR035919">
    <property type="entry name" value="EAL_sf"/>
</dbReference>
<evidence type="ECO:0000259" key="1">
    <source>
        <dbReference type="PROSITE" id="PS50883"/>
    </source>
</evidence>
<dbReference type="PROSITE" id="PS50887">
    <property type="entry name" value="GGDEF"/>
    <property type="match status" value="1"/>
</dbReference>
<dbReference type="PANTHER" id="PTHR44757:SF2">
    <property type="entry name" value="BIOFILM ARCHITECTURE MAINTENANCE PROTEIN MBAA"/>
    <property type="match status" value="1"/>
</dbReference>
<dbReference type="SUPFAM" id="SSF141868">
    <property type="entry name" value="EAL domain-like"/>
    <property type="match status" value="1"/>
</dbReference>
<feature type="domain" description="GGDEF" evidence="2">
    <location>
        <begin position="206"/>
        <end position="338"/>
    </location>
</feature>
<dbReference type="SUPFAM" id="SSF55073">
    <property type="entry name" value="Nucleotide cyclase"/>
    <property type="match status" value="1"/>
</dbReference>
<dbReference type="InterPro" id="IPR003018">
    <property type="entry name" value="GAF"/>
</dbReference>
<dbReference type="Pfam" id="PF00563">
    <property type="entry name" value="EAL"/>
    <property type="match status" value="1"/>
</dbReference>
<dbReference type="InterPro" id="IPR029787">
    <property type="entry name" value="Nucleotide_cyclase"/>
</dbReference>
<reference evidence="3" key="2">
    <citation type="submission" date="2020-09" db="EMBL/GenBank/DDBJ databases">
        <authorList>
            <person name="Sun Q."/>
            <person name="Zhou Y."/>
        </authorList>
    </citation>
    <scope>NUCLEOTIDE SEQUENCE</scope>
    <source>
        <strain evidence="3">CGMCC 1.15367</strain>
    </source>
</reference>
<dbReference type="CDD" id="cd01948">
    <property type="entry name" value="EAL"/>
    <property type="match status" value="1"/>
</dbReference>
<dbReference type="Pfam" id="PF13185">
    <property type="entry name" value="GAF_2"/>
    <property type="match status" value="1"/>
</dbReference>
<dbReference type="InterPro" id="IPR043128">
    <property type="entry name" value="Rev_trsase/Diguanyl_cyclase"/>
</dbReference>
<evidence type="ECO:0008006" key="5">
    <source>
        <dbReference type="Google" id="ProtNLM"/>
    </source>
</evidence>
<dbReference type="Proteomes" id="UP000644699">
    <property type="component" value="Unassembled WGS sequence"/>
</dbReference>
<dbReference type="InterPro" id="IPR000160">
    <property type="entry name" value="GGDEF_dom"/>
</dbReference>
<organism evidence="3 4">
    <name type="scientific">Aureimonas endophytica</name>
    <dbReference type="NCBI Taxonomy" id="2027858"/>
    <lineage>
        <taxon>Bacteria</taxon>
        <taxon>Pseudomonadati</taxon>
        <taxon>Pseudomonadota</taxon>
        <taxon>Alphaproteobacteria</taxon>
        <taxon>Hyphomicrobiales</taxon>
        <taxon>Aurantimonadaceae</taxon>
        <taxon>Aureimonas</taxon>
    </lineage>
</organism>
<dbReference type="AlphaFoldDB" id="A0A917EDK9"/>
<dbReference type="CDD" id="cd01949">
    <property type="entry name" value="GGDEF"/>
    <property type="match status" value="1"/>
</dbReference>
<comment type="caution">
    <text evidence="3">The sequence shown here is derived from an EMBL/GenBank/DDBJ whole genome shotgun (WGS) entry which is preliminary data.</text>
</comment>
<evidence type="ECO:0000313" key="4">
    <source>
        <dbReference type="Proteomes" id="UP000644699"/>
    </source>
</evidence>
<dbReference type="SUPFAM" id="SSF55781">
    <property type="entry name" value="GAF domain-like"/>
    <property type="match status" value="1"/>
</dbReference>
<dbReference type="InterPro" id="IPR052155">
    <property type="entry name" value="Biofilm_reg_signaling"/>
</dbReference>
<dbReference type="PROSITE" id="PS50883">
    <property type="entry name" value="EAL"/>
    <property type="match status" value="1"/>
</dbReference>
<evidence type="ECO:0000313" key="3">
    <source>
        <dbReference type="EMBL" id="GGE25412.1"/>
    </source>
</evidence>
<dbReference type="SMART" id="SM00052">
    <property type="entry name" value="EAL"/>
    <property type="match status" value="1"/>
</dbReference>
<dbReference type="Gene3D" id="3.20.20.450">
    <property type="entry name" value="EAL domain"/>
    <property type="match status" value="1"/>
</dbReference>
<gene>
    <name evidence="3" type="ORF">GCM10011390_51060</name>
</gene>
<evidence type="ECO:0000259" key="2">
    <source>
        <dbReference type="PROSITE" id="PS50887"/>
    </source>
</evidence>
<dbReference type="SMART" id="SM00267">
    <property type="entry name" value="GGDEF"/>
    <property type="match status" value="1"/>
</dbReference>
<proteinExistence type="predicted"/>
<keyword evidence="4" id="KW-1185">Reference proteome</keyword>
<dbReference type="InterPro" id="IPR001633">
    <property type="entry name" value="EAL_dom"/>
</dbReference>
<feature type="domain" description="EAL" evidence="1">
    <location>
        <begin position="347"/>
        <end position="597"/>
    </location>
</feature>
<sequence>MLVGPHSLLLMQNEILEAIALDRELPAVAEMLCRQVETLTEGAICSILAVDREGLLHPLAAPSLPAGYAVALNGFAIGPWAGSSGTAAFRGEDVVVVDIETDPLWADHQAIARDFGVRASWSTPVKTEDGRVLGTLSLYYREARAPSEAERGLVAACVNLCLIAFRHHEAQAHIERLAYTDILTNLPNRLAFELRASEMLEGDEPLTTAIHYIDLDDFKSVNDTLGHWFGDLLLAEVGRRLRQLATTRDCVARLGGDEFAVCAGGRDDAAQAGFADDLLKLFAEPFAIAGRSLMIEASIGTAIAPRNGLELAQLLQQADIALYEAKSSGRHTARVFSDEMADGVRRRNTIKGDLATAFASGQFHVVYQPIVDLRANRIVAFETLLRWTHPEKGAVPPDLFVPIAEETGLMREIGLWVLHQALADLATWPADLMVAVNVSPLQLKYPSFALDVASALARVGLPPRRLTLEITETALLDGDTTTQRSLGDLKTLGVGIALDDFGTGYSSLSNLRDRRFGKMKIDKSFVDGIGRDTVCEAIVDGTIEFARKLGKRVTAEGIETEIQRAWLVAHGCDKGQGYLFSRPMTRERVLPFVATVGRGEGAAPSPDVLFRRIG</sequence>